<gene>
    <name evidence="5" type="primary">flgD_2</name>
    <name evidence="5" type="ORF">Lqui_2849</name>
</gene>
<keyword evidence="6" id="KW-1185">Reference proteome</keyword>
<accession>A0A0W0XLZ9</accession>
<keyword evidence="5" id="KW-0282">Flagellum</keyword>
<dbReference type="STRING" id="45073.Lqui_2849"/>
<dbReference type="EMBL" id="LNYS01000025">
    <property type="protein sequence ID" value="KTD45378.1"/>
    <property type="molecule type" value="Genomic_DNA"/>
</dbReference>
<dbReference type="PATRIC" id="fig|45073.5.peg.3025"/>
<comment type="function">
    <text evidence="4">Required for flagellar hook formation. May act as a scaffolding protein.</text>
</comment>
<evidence type="ECO:0000256" key="3">
    <source>
        <dbReference type="ARBA" id="ARBA00022795"/>
    </source>
</evidence>
<proteinExistence type="inferred from homology"/>
<keyword evidence="5" id="KW-0966">Cell projection</keyword>
<dbReference type="Proteomes" id="UP000054618">
    <property type="component" value="Unassembled WGS sequence"/>
</dbReference>
<sequence length="124" mass="13950">MSSPVQPAQENTISQTDYLQLFTKELTYQDPLKPIDNREFMAQMAQFSSLQEARSTNENLRRLLELTSSSQSLMLLQKSVKLRDSNQLGKVIDIEFPDGSPPLLNISVNGGYIKKTLLDVSEVS</sequence>
<evidence type="ECO:0000256" key="1">
    <source>
        <dbReference type="ARBA" id="ARBA00010577"/>
    </source>
</evidence>
<dbReference type="RefSeq" id="WP_058508905.1">
    <property type="nucleotide sequence ID" value="NZ_CAAAIK010000014.1"/>
</dbReference>
<name>A0A0W0XLZ9_9GAMM</name>
<keyword evidence="5" id="KW-0969">Cilium</keyword>
<keyword evidence="3" id="KW-1005">Bacterial flagellum biogenesis</keyword>
<organism evidence="5 6">
    <name type="scientific">Legionella quinlivanii</name>
    <dbReference type="NCBI Taxonomy" id="45073"/>
    <lineage>
        <taxon>Bacteria</taxon>
        <taxon>Pseudomonadati</taxon>
        <taxon>Pseudomonadota</taxon>
        <taxon>Gammaproteobacteria</taxon>
        <taxon>Legionellales</taxon>
        <taxon>Legionellaceae</taxon>
        <taxon>Legionella</taxon>
    </lineage>
</organism>
<evidence type="ECO:0000313" key="5">
    <source>
        <dbReference type="EMBL" id="KTD45378.1"/>
    </source>
</evidence>
<protein>
    <recommendedName>
        <fullName evidence="2">Basal-body rod modification protein FlgD</fullName>
    </recommendedName>
</protein>
<comment type="caution">
    <text evidence="5">The sequence shown here is derived from an EMBL/GenBank/DDBJ whole genome shotgun (WGS) entry which is preliminary data.</text>
</comment>
<dbReference type="OrthoDB" id="9785233at2"/>
<dbReference type="Pfam" id="PF03963">
    <property type="entry name" value="FlgD"/>
    <property type="match status" value="1"/>
</dbReference>
<comment type="similarity">
    <text evidence="1">Belongs to the FlgD family.</text>
</comment>
<reference evidence="5 6" key="1">
    <citation type="submission" date="2015-11" db="EMBL/GenBank/DDBJ databases">
        <title>Genomic analysis of 38 Legionella species identifies large and diverse effector repertoires.</title>
        <authorList>
            <person name="Burstein D."/>
            <person name="Amaro F."/>
            <person name="Zusman T."/>
            <person name="Lifshitz Z."/>
            <person name="Cohen O."/>
            <person name="Gilbert J.A."/>
            <person name="Pupko T."/>
            <person name="Shuman H.A."/>
            <person name="Segal G."/>
        </authorList>
    </citation>
    <scope>NUCLEOTIDE SEQUENCE [LARGE SCALE GENOMIC DNA]</scope>
    <source>
        <strain evidence="5 6">CDC#1442-AUS-E</strain>
    </source>
</reference>
<evidence type="ECO:0000313" key="6">
    <source>
        <dbReference type="Proteomes" id="UP000054618"/>
    </source>
</evidence>
<evidence type="ECO:0000256" key="2">
    <source>
        <dbReference type="ARBA" id="ARBA00016013"/>
    </source>
</evidence>
<dbReference type="InterPro" id="IPR005648">
    <property type="entry name" value="FlgD"/>
</dbReference>
<dbReference type="GO" id="GO:0044781">
    <property type="term" value="P:bacterial-type flagellum organization"/>
    <property type="evidence" value="ECO:0007669"/>
    <property type="project" value="UniProtKB-KW"/>
</dbReference>
<dbReference type="AlphaFoldDB" id="A0A0W0XLZ9"/>
<evidence type="ECO:0000256" key="4">
    <source>
        <dbReference type="ARBA" id="ARBA00024746"/>
    </source>
</evidence>